<reference evidence="3" key="1">
    <citation type="submission" date="2017-05" db="EMBL/GenBank/DDBJ databases">
        <authorList>
            <person name="Papadimitriou K."/>
        </authorList>
    </citation>
    <scope>NUCLEOTIDE SEQUENCE [LARGE SCALE GENOMIC DNA]</scope>
    <source>
        <strain evidence="3">ACA-DC 3411</strain>
    </source>
</reference>
<feature type="transmembrane region" description="Helical" evidence="1">
    <location>
        <begin position="5"/>
        <end position="22"/>
    </location>
</feature>
<feature type="transmembrane region" description="Helical" evidence="1">
    <location>
        <begin position="42"/>
        <end position="61"/>
    </location>
</feature>
<dbReference type="AlphaFoldDB" id="A0A1Y6JZY8"/>
<dbReference type="Proteomes" id="UP000195412">
    <property type="component" value="Chromosome I"/>
</dbReference>
<proteinExistence type="predicted"/>
<evidence type="ECO:0000313" key="3">
    <source>
        <dbReference type="Proteomes" id="UP000195412"/>
    </source>
</evidence>
<evidence type="ECO:0000313" key="2">
    <source>
        <dbReference type="EMBL" id="SMS14662.1"/>
    </source>
</evidence>
<protein>
    <recommendedName>
        <fullName evidence="4">DUF3784 domain-containing protein</fullName>
    </recommendedName>
</protein>
<accession>A0A1Y6JZY8</accession>
<keyword evidence="1" id="KW-1133">Transmembrane helix</keyword>
<dbReference type="EMBL" id="LT854705">
    <property type="protein sequence ID" value="SMS14662.1"/>
    <property type="molecule type" value="Genomic_DNA"/>
</dbReference>
<dbReference type="KEGG" id="lzy:LZ3411_1612"/>
<evidence type="ECO:0000256" key="1">
    <source>
        <dbReference type="SAM" id="Phobius"/>
    </source>
</evidence>
<evidence type="ECO:0008006" key="4">
    <source>
        <dbReference type="Google" id="ProtNLM"/>
    </source>
</evidence>
<gene>
    <name evidence="2" type="ORF">LZ3411_1612</name>
</gene>
<keyword evidence="1" id="KW-0472">Membrane</keyword>
<keyword evidence="1" id="KW-0812">Transmembrane</keyword>
<sequence>MAITILMICYTLLSFGLGWYFFSHRQKSFLVFHPENTPALSHVLTGGGIVLMVIGVVSAIATIMNNFIFISMILLVGVIAIISLQLILVHWFPKGE</sequence>
<name>A0A1Y6JZY8_9LACO</name>
<organism evidence="2 3">
    <name type="scientific">Levilactobacillus zymae</name>
    <dbReference type="NCBI Taxonomy" id="267363"/>
    <lineage>
        <taxon>Bacteria</taxon>
        <taxon>Bacillati</taxon>
        <taxon>Bacillota</taxon>
        <taxon>Bacilli</taxon>
        <taxon>Lactobacillales</taxon>
        <taxon>Lactobacillaceae</taxon>
        <taxon>Levilactobacillus</taxon>
    </lineage>
</organism>
<feature type="transmembrane region" description="Helical" evidence="1">
    <location>
        <begin position="68"/>
        <end position="92"/>
    </location>
</feature>
<dbReference type="RefSeq" id="WP_087742235.1">
    <property type="nucleotide sequence ID" value="NZ_JBPWQU010000007.1"/>
</dbReference>